<reference evidence="2" key="1">
    <citation type="submission" date="2019-12" db="EMBL/GenBank/DDBJ databases">
        <title>High-Quality draft genome sequences of three cyanobacteria isolated from the limestone walls of the Old Cathedral of Coimbra.</title>
        <authorList>
            <person name="Tiago I."/>
            <person name="Soares F."/>
            <person name="Portugal A."/>
        </authorList>
    </citation>
    <scope>NUCLEOTIDE SEQUENCE</scope>
    <source>
        <strain evidence="2">A</strain>
    </source>
</reference>
<keyword evidence="2" id="KW-0489">Methyltransferase</keyword>
<accession>A0A8J7YXS7</accession>
<evidence type="ECO:0000313" key="3">
    <source>
        <dbReference type="Proteomes" id="UP000646053"/>
    </source>
</evidence>
<dbReference type="InterPro" id="IPR029063">
    <property type="entry name" value="SAM-dependent_MTases_sf"/>
</dbReference>
<name>A0A8J7YXS7_9CYAN</name>
<evidence type="ECO:0000313" key="2">
    <source>
        <dbReference type="EMBL" id="NDJ16632.1"/>
    </source>
</evidence>
<organism evidence="2 3">
    <name type="scientific">Myxacorys almedinensis A</name>
    <dbReference type="NCBI Taxonomy" id="2690445"/>
    <lineage>
        <taxon>Bacteria</taxon>
        <taxon>Bacillati</taxon>
        <taxon>Cyanobacteriota</taxon>
        <taxon>Cyanophyceae</taxon>
        <taxon>Leptolyngbyales</taxon>
        <taxon>Leptolyngbyaceae</taxon>
        <taxon>Myxacorys</taxon>
        <taxon>Myxacorys almedinensis</taxon>
    </lineage>
</organism>
<feature type="domain" description="Methyltransferase type 11" evidence="1">
    <location>
        <begin position="65"/>
        <end position="162"/>
    </location>
</feature>
<dbReference type="GO" id="GO:0008757">
    <property type="term" value="F:S-adenosylmethionine-dependent methyltransferase activity"/>
    <property type="evidence" value="ECO:0007669"/>
    <property type="project" value="InterPro"/>
</dbReference>
<dbReference type="PANTHER" id="PTHR43591">
    <property type="entry name" value="METHYLTRANSFERASE"/>
    <property type="match status" value="1"/>
</dbReference>
<protein>
    <submittedName>
        <fullName evidence="2">Methyltransferase domain-containing protein</fullName>
    </submittedName>
</protein>
<keyword evidence="2" id="KW-0808">Transferase</keyword>
<dbReference type="AlphaFoldDB" id="A0A8J7YXS7"/>
<dbReference type="Gene3D" id="3.40.50.150">
    <property type="entry name" value="Vaccinia Virus protein VP39"/>
    <property type="match status" value="1"/>
</dbReference>
<gene>
    <name evidence="2" type="ORF">GS601_04885</name>
</gene>
<dbReference type="SUPFAM" id="SSF53335">
    <property type="entry name" value="S-adenosyl-L-methionine-dependent methyltransferases"/>
    <property type="match status" value="1"/>
</dbReference>
<dbReference type="InterPro" id="IPR013216">
    <property type="entry name" value="Methyltransf_11"/>
</dbReference>
<dbReference type="Proteomes" id="UP000646053">
    <property type="component" value="Unassembled WGS sequence"/>
</dbReference>
<comment type="caution">
    <text evidence="2">The sequence shown here is derived from an EMBL/GenBank/DDBJ whole genome shotgun (WGS) entry which is preliminary data.</text>
</comment>
<dbReference type="RefSeq" id="WP_162422144.1">
    <property type="nucleotide sequence ID" value="NZ_WVIE01000004.1"/>
</dbReference>
<keyword evidence="3" id="KW-1185">Reference proteome</keyword>
<evidence type="ECO:0000259" key="1">
    <source>
        <dbReference type="Pfam" id="PF08241"/>
    </source>
</evidence>
<dbReference type="EMBL" id="WVIE01000004">
    <property type="protein sequence ID" value="NDJ16632.1"/>
    <property type="molecule type" value="Genomic_DNA"/>
</dbReference>
<proteinExistence type="predicted"/>
<dbReference type="Pfam" id="PF08241">
    <property type="entry name" value="Methyltransf_11"/>
    <property type="match status" value="1"/>
</dbReference>
<sequence>MGLDIQQLDIQQKEQIEIQFWQDSPLENPESEAVENLVNKFCEARILLEKLSYHRAFFEQASSILELGAGQGWASCLVKQKFEGTSLTATDISPYAIASLPKWEHVFKTQLDHAISCRSYDIPLSDETVDLIFCFEAAHHFVKHRRSLAEIYRVLKKGGVCLYLHEPVCRSFIYPLAYARVNKIRPEVPEDVLIYPKIKQLATEAGFETKIRFDPTVTNRGLNQTFYYAVLSAVPGLRYVLPCSADFIFIK</sequence>
<dbReference type="CDD" id="cd02440">
    <property type="entry name" value="AdoMet_MTases"/>
    <property type="match status" value="1"/>
</dbReference>
<dbReference type="GO" id="GO:0032259">
    <property type="term" value="P:methylation"/>
    <property type="evidence" value="ECO:0007669"/>
    <property type="project" value="UniProtKB-KW"/>
</dbReference>